<accession>A0ABY7KTJ2</accession>
<dbReference type="Proteomes" id="UP001164439">
    <property type="component" value="Chromosome"/>
</dbReference>
<dbReference type="InterPro" id="IPR046200">
    <property type="entry name" value="DUF6233"/>
</dbReference>
<reference evidence="1" key="1">
    <citation type="submission" date="2022-12" db="EMBL/GenBank/DDBJ databases">
        <authorList>
            <person name="Ruckert C."/>
            <person name="Busche T."/>
            <person name="Kalinowski J."/>
            <person name="Wittmann C."/>
        </authorList>
    </citation>
    <scope>NUCLEOTIDE SEQUENCE</scope>
    <source>
        <strain evidence="1">DSM 40467</strain>
    </source>
</reference>
<keyword evidence="2" id="KW-1185">Reference proteome</keyword>
<evidence type="ECO:0000313" key="1">
    <source>
        <dbReference type="EMBL" id="WAZ27353.1"/>
    </source>
</evidence>
<sequence>MYVHVGGCWSAKKRTRPITRDDARRLLTGNVAPCPQCRPDTALGMPG</sequence>
<dbReference type="Pfam" id="PF19746">
    <property type="entry name" value="DUF6233"/>
    <property type="match status" value="1"/>
</dbReference>
<gene>
    <name evidence="1" type="ORF">STRCI_008634</name>
</gene>
<protein>
    <submittedName>
        <fullName evidence="1">DUF6233 domain-containing protein</fullName>
    </submittedName>
</protein>
<dbReference type="EMBL" id="CP114413">
    <property type="protein sequence ID" value="WAZ27353.1"/>
    <property type="molecule type" value="Genomic_DNA"/>
</dbReference>
<organism evidence="1 2">
    <name type="scientific">Streptomyces cinnabarinus</name>
    <dbReference type="NCBI Taxonomy" id="67287"/>
    <lineage>
        <taxon>Bacteria</taxon>
        <taxon>Bacillati</taxon>
        <taxon>Actinomycetota</taxon>
        <taxon>Actinomycetes</taxon>
        <taxon>Kitasatosporales</taxon>
        <taxon>Streptomycetaceae</taxon>
        <taxon>Streptomyces</taxon>
    </lineage>
</organism>
<proteinExistence type="predicted"/>
<name>A0ABY7KTJ2_9ACTN</name>
<evidence type="ECO:0000313" key="2">
    <source>
        <dbReference type="Proteomes" id="UP001164439"/>
    </source>
</evidence>
<dbReference type="RefSeq" id="WP_269664802.1">
    <property type="nucleotide sequence ID" value="NZ_CP114413.1"/>
</dbReference>